<reference evidence="2" key="1">
    <citation type="submission" date="2012-07" db="EMBL/GenBank/DDBJ databases">
        <title>Isolation and Characterization of the Pyralomicin Biosynthetic Gene Cluster from Nonomuraea spiralis IMC A-0156.</title>
        <authorList>
            <person name="Flatt P.M."/>
            <person name="Wu X."/>
            <person name="Walters M."/>
            <person name="Perry S."/>
            <person name="Mahmud T."/>
        </authorList>
    </citation>
    <scope>NUCLEOTIDE SEQUENCE</scope>
    <source>
        <strain evidence="2">IMC A-0156</strain>
    </source>
</reference>
<dbReference type="FunFam" id="3.40.50.2000:FF:000072">
    <property type="entry name" value="Glycosyl transferase"/>
    <property type="match status" value="1"/>
</dbReference>
<dbReference type="GO" id="GO:0017000">
    <property type="term" value="P:antibiotic biosynthetic process"/>
    <property type="evidence" value="ECO:0007669"/>
    <property type="project" value="UniProtKB-ARBA"/>
</dbReference>
<dbReference type="Gene3D" id="3.40.50.2000">
    <property type="entry name" value="Glycogen Phosphorylase B"/>
    <property type="match status" value="2"/>
</dbReference>
<dbReference type="CDD" id="cd03784">
    <property type="entry name" value="GT1_Gtf-like"/>
    <property type="match status" value="1"/>
</dbReference>
<dbReference type="InterPro" id="IPR010610">
    <property type="entry name" value="EryCIII-like_C"/>
</dbReference>
<dbReference type="GO" id="GO:0008194">
    <property type="term" value="F:UDP-glycosyltransferase activity"/>
    <property type="evidence" value="ECO:0007669"/>
    <property type="project" value="InterPro"/>
</dbReference>
<protein>
    <submittedName>
        <fullName evidence="2">PrlH</fullName>
    </submittedName>
</protein>
<dbReference type="PANTHER" id="PTHR48050:SF13">
    <property type="entry name" value="STEROL 3-BETA-GLUCOSYLTRANSFERASE UGT80A2"/>
    <property type="match status" value="1"/>
</dbReference>
<dbReference type="Pfam" id="PF06722">
    <property type="entry name" value="EryCIII-like_C"/>
    <property type="match status" value="1"/>
</dbReference>
<dbReference type="AlphaFoldDB" id="L7SWR8"/>
<gene>
    <name evidence="2" type="primary">prlH</name>
</gene>
<accession>L7SWR8</accession>
<dbReference type="SUPFAM" id="SSF53756">
    <property type="entry name" value="UDP-Glycosyltransferase/glycogen phosphorylase"/>
    <property type="match status" value="1"/>
</dbReference>
<dbReference type="GO" id="GO:0016758">
    <property type="term" value="F:hexosyltransferase activity"/>
    <property type="evidence" value="ECO:0007669"/>
    <property type="project" value="UniProtKB-ARBA"/>
</dbReference>
<dbReference type="InterPro" id="IPR002213">
    <property type="entry name" value="UDP_glucos_trans"/>
</dbReference>
<evidence type="ECO:0000259" key="1">
    <source>
        <dbReference type="Pfam" id="PF06722"/>
    </source>
</evidence>
<dbReference type="PANTHER" id="PTHR48050">
    <property type="entry name" value="STEROL 3-BETA-GLUCOSYLTRANSFERASE"/>
    <property type="match status" value="1"/>
</dbReference>
<feature type="domain" description="Erythromycin biosynthesis protein CIII-like C-terminal" evidence="1">
    <location>
        <begin position="282"/>
        <end position="418"/>
    </location>
</feature>
<proteinExistence type="predicted"/>
<name>L7SWR8_9ACTN</name>
<organism evidence="2">
    <name type="scientific">Nonomuraea spiralis</name>
    <dbReference type="NCBI Taxonomy" id="46182"/>
    <lineage>
        <taxon>Bacteria</taxon>
        <taxon>Bacillati</taxon>
        <taxon>Actinomycetota</taxon>
        <taxon>Actinomycetes</taxon>
        <taxon>Streptosporangiales</taxon>
        <taxon>Streptosporangiaceae</taxon>
        <taxon>Nonomuraea</taxon>
    </lineage>
</organism>
<sequence>MGRILVATTPGEGHVNGMVEVARALVRAGHEVRWYTGRAFRPKVEAAGAVFVPMSRGHDWGGRTREEAFPHHAGLTGVRSMVAAFRDIFFRAAYGQMVDILEILDEFPADVIVSGETIFGANFAAERRGIPIAWVATSIYIFGSRDTAPLGLGLPPAASPAGRLRNRALKVLSRTLLKPLREVRRDADVTRSRAGLRPIGAGPFENIVHPPDLYLMGTVPSFEYPRTDMLPQTHFVGPFVGPPPQGFQPPAWWDELDGRRPVVHLTQGTVANDAGRLLTPGLKALAGLDVTVVATTGVPPDTLDLGPLPDNVRLERFVPHFELLPRVDVMITNGGYGGVNTALSHGVPLVVAPATEEKHEVAARVDWAGVGIGLSRRNLSADALRRAVSTVLATDSYRRRARQLQEEYRRHDGPRRAVALIESLAGLPQSRPAAEGSLRG</sequence>
<dbReference type="EMBL" id="JX424761">
    <property type="protein sequence ID" value="AGC24262.1"/>
    <property type="molecule type" value="Genomic_DNA"/>
</dbReference>
<dbReference type="InterPro" id="IPR050426">
    <property type="entry name" value="Glycosyltransferase_28"/>
</dbReference>
<evidence type="ECO:0000313" key="2">
    <source>
        <dbReference type="EMBL" id="AGC24262.1"/>
    </source>
</evidence>